<reference evidence="1 2" key="1">
    <citation type="submission" date="2016-05" db="EMBL/GenBank/DDBJ databases">
        <title>Comparative genomics of biotechnologically important yeasts.</title>
        <authorList>
            <consortium name="DOE Joint Genome Institute"/>
            <person name="Riley R."/>
            <person name="Haridas S."/>
            <person name="Wolfe K.H."/>
            <person name="Lopes M.R."/>
            <person name="Hittinger C.T."/>
            <person name="Goker M."/>
            <person name="Salamov A."/>
            <person name="Wisecaver J."/>
            <person name="Long T.M."/>
            <person name="Aerts A.L."/>
            <person name="Barry K."/>
            <person name="Choi C."/>
            <person name="Clum A."/>
            <person name="Coughlan A.Y."/>
            <person name="Deshpande S."/>
            <person name="Douglass A.P."/>
            <person name="Hanson S.J."/>
            <person name="Klenk H.-P."/>
            <person name="LaButti K."/>
            <person name="Lapidus A."/>
            <person name="Lindquist E."/>
            <person name="Lipzen A."/>
            <person name="Meier-kolthoff J.P."/>
            <person name="Ohm R.A."/>
            <person name="Otillar R.P."/>
            <person name="Pangilinan J."/>
            <person name="Peng Y."/>
            <person name="Rokas A."/>
            <person name="Rosa C.A."/>
            <person name="Scheuner C."/>
            <person name="Sibirny A.A."/>
            <person name="Slot J.C."/>
            <person name="Stielow J.B."/>
            <person name="Sun H."/>
            <person name="Kurtzman C.P."/>
            <person name="Blackwell M."/>
            <person name="Grigoriev I.V."/>
            <person name="Jeffries T.W."/>
        </authorList>
    </citation>
    <scope>NUCLEOTIDE SEQUENCE [LARGE SCALE GENOMIC DNA]</scope>
    <source>
        <strain evidence="1 2">NRRL YB-4993</strain>
    </source>
</reference>
<accession>A0A1A0HFW9</accession>
<evidence type="ECO:0000313" key="1">
    <source>
        <dbReference type="EMBL" id="OBA23054.1"/>
    </source>
</evidence>
<name>A0A1A0HFW9_9ASCO</name>
<dbReference type="OrthoDB" id="4024240at2759"/>
<comment type="caution">
    <text evidence="1">The sequence shown here is derived from an EMBL/GenBank/DDBJ whole genome shotgun (WGS) entry which is preliminary data.</text>
</comment>
<evidence type="ECO:0000313" key="2">
    <source>
        <dbReference type="Proteomes" id="UP000092555"/>
    </source>
</evidence>
<dbReference type="SUPFAM" id="SSF52047">
    <property type="entry name" value="RNI-like"/>
    <property type="match status" value="1"/>
</dbReference>
<organism evidence="1 2">
    <name type="scientific">Metschnikowia bicuspidata var. bicuspidata NRRL YB-4993</name>
    <dbReference type="NCBI Taxonomy" id="869754"/>
    <lineage>
        <taxon>Eukaryota</taxon>
        <taxon>Fungi</taxon>
        <taxon>Dikarya</taxon>
        <taxon>Ascomycota</taxon>
        <taxon>Saccharomycotina</taxon>
        <taxon>Pichiomycetes</taxon>
        <taxon>Metschnikowiaceae</taxon>
        <taxon>Metschnikowia</taxon>
    </lineage>
</organism>
<keyword evidence="2" id="KW-1185">Reference proteome</keyword>
<dbReference type="AlphaFoldDB" id="A0A1A0HFW9"/>
<proteinExistence type="predicted"/>
<dbReference type="Proteomes" id="UP000092555">
    <property type="component" value="Unassembled WGS sequence"/>
</dbReference>
<dbReference type="GeneID" id="30029876"/>
<dbReference type="Gene3D" id="3.80.10.10">
    <property type="entry name" value="Ribonuclease Inhibitor"/>
    <property type="match status" value="1"/>
</dbReference>
<dbReference type="InterPro" id="IPR032675">
    <property type="entry name" value="LRR_dom_sf"/>
</dbReference>
<gene>
    <name evidence="1" type="ORF">METBIDRAFT_37627</name>
</gene>
<dbReference type="RefSeq" id="XP_018713535.1">
    <property type="nucleotide sequence ID" value="XM_018856900.1"/>
</dbReference>
<dbReference type="EMBL" id="LXTC01000001">
    <property type="protein sequence ID" value="OBA23054.1"/>
    <property type="molecule type" value="Genomic_DNA"/>
</dbReference>
<sequence length="530" mass="59253">MPSLEVAPGSKPLELSRLPPEIKMEIASNLSQIDAVCLSRTGKAMSECSVQRIYDRVVVEANYTQFSKEYCPRYTYINLLYSLKQFFRAKHRNLTRALHVTGLPDLANIYYVETHDLMHRFFAELHNLHELVWTAENFTPDHLHVLPNRPLLERLEVNINFAGPGPACEPMAGFEGLRILQIRPFANLKRLRHLLLEFLGSGGSEMRSLEFLGLARCDSDSPALLPARELRNLGSEPATGDGSQAGSADVETNTLHTLLTCQSAGRIRNLTKLSLNSIFVSEADATLLAESMHLPNLETLVLKKVAECGGGAEDRSGGFLRVLAPHFDKLRHLHLDFRETTRASIAPFLSTIPQLTSLDLIERMNDLKRACLDVTQLYSDYGASIARHGTLQKLSVEVRQEHSFCETVMPTPEPVLSAISSLHALGSLRLSSVNALANETFTEMLQGLSRLRFLDVFGVHSAGFLNLGLGMVHPNIYDEWFKVQHFAEELGQIQPATQYVRINQCVFECTCSLVSPRDTIDGWFDENVRV</sequence>
<protein>
    <recommendedName>
        <fullName evidence="3">F-box domain-containing protein</fullName>
    </recommendedName>
</protein>
<evidence type="ECO:0008006" key="3">
    <source>
        <dbReference type="Google" id="ProtNLM"/>
    </source>
</evidence>